<evidence type="ECO:0000313" key="2">
    <source>
        <dbReference type="EMBL" id="HER96384.1"/>
    </source>
</evidence>
<organism evidence="2">
    <name type="scientific">Rhodothermus marinus</name>
    <name type="common">Rhodothermus obamensis</name>
    <dbReference type="NCBI Taxonomy" id="29549"/>
    <lineage>
        <taxon>Bacteria</taxon>
        <taxon>Pseudomonadati</taxon>
        <taxon>Rhodothermota</taxon>
        <taxon>Rhodothermia</taxon>
        <taxon>Rhodothermales</taxon>
        <taxon>Rhodothermaceae</taxon>
        <taxon>Rhodothermus</taxon>
    </lineage>
</organism>
<protein>
    <submittedName>
        <fullName evidence="2">NAD(P)-dependent oxidoreductase</fullName>
    </submittedName>
</protein>
<reference evidence="2" key="1">
    <citation type="journal article" date="2020" name="mSystems">
        <title>Genome- and Community-Level Interaction Insights into Carbon Utilization and Element Cycling Functions of Hydrothermarchaeota in Hydrothermal Sediment.</title>
        <authorList>
            <person name="Zhou Z."/>
            <person name="Liu Y."/>
            <person name="Xu W."/>
            <person name="Pan J."/>
            <person name="Luo Z.H."/>
            <person name="Li M."/>
        </authorList>
    </citation>
    <scope>NUCLEOTIDE SEQUENCE [LARGE SCALE GENOMIC DNA]</scope>
    <source>
        <strain evidence="2">SpSt-143</strain>
    </source>
</reference>
<dbReference type="Pfam" id="PF21135">
    <property type="entry name" value="DRL_cat"/>
    <property type="match status" value="1"/>
</dbReference>
<dbReference type="PANTHER" id="PTHR37850:SF1">
    <property type="entry name" value="SAF DOMAIN PROTEIN"/>
    <property type="match status" value="1"/>
</dbReference>
<dbReference type="InterPro" id="IPR036291">
    <property type="entry name" value="NAD(P)-bd_dom_sf"/>
</dbReference>
<comment type="caution">
    <text evidence="2">The sequence shown here is derived from an EMBL/GenBank/DDBJ whole genome shotgun (WGS) entry which is preliminary data.</text>
</comment>
<dbReference type="GO" id="GO:0016491">
    <property type="term" value="F:oxidoreductase activity"/>
    <property type="evidence" value="ECO:0007669"/>
    <property type="project" value="InterPro"/>
</dbReference>
<gene>
    <name evidence="2" type="ORF">ENO59_07690</name>
</gene>
<accession>A0A7V2F6C4</accession>
<sequence>MSASYRIGVVGSGFIARGFVMAMQHVKDLRVTRVLTRTDPRTRKDFPRPELLTNSIDDLIEHSDIVVECSGDVVHASEVVDRVLQAGLPVVTMDAEFHVTTGSYFVDRGLLTEAEGDQPGCLAALRENILQMGFRPLVYGNIKRFLNHNPTPEEMHFWARKQGITLPQVTAFTDGTKVQIEQALVANGLGADIAVRGMLGIPSPDVEAGARMLADGARRLGHPISDYVLSPGAPAGVFIAAEHDEYQRDYLQYLKLGDGPYYVLLQPFHLCHLEIQKTIRRVLFEQRILLNNTAYPRISVAAVAKRRLAKGTRIERGIGSFEVRGEAIRILDEPDHVPIGLLANAVLTRDVDAGELIHFDDVELPDTLALHAWQTVLERVRLKKPAPEAQALASATGE</sequence>
<evidence type="ECO:0000259" key="1">
    <source>
        <dbReference type="SMART" id="SM00858"/>
    </source>
</evidence>
<dbReference type="Pfam" id="PF08666">
    <property type="entry name" value="SAF"/>
    <property type="match status" value="1"/>
</dbReference>
<dbReference type="SUPFAM" id="SSF51735">
    <property type="entry name" value="NAD(P)-binding Rossmann-fold domains"/>
    <property type="match status" value="1"/>
</dbReference>
<dbReference type="InterPro" id="IPR013974">
    <property type="entry name" value="SAF"/>
</dbReference>
<dbReference type="SMART" id="SM00858">
    <property type="entry name" value="SAF"/>
    <property type="match status" value="1"/>
</dbReference>
<name>A0A7V2F6C4_RHOMR</name>
<feature type="domain" description="SAF" evidence="1">
    <location>
        <begin position="299"/>
        <end position="363"/>
    </location>
</feature>
<dbReference type="InterPro" id="IPR048423">
    <property type="entry name" value="DRL_cat"/>
</dbReference>
<dbReference type="EMBL" id="DSGB01000005">
    <property type="protein sequence ID" value="HER96384.1"/>
    <property type="molecule type" value="Genomic_DNA"/>
</dbReference>
<dbReference type="CDD" id="cd11616">
    <property type="entry name" value="SAF_DH_OX_like"/>
    <property type="match status" value="1"/>
</dbReference>
<dbReference type="Pfam" id="PF03447">
    <property type="entry name" value="NAD_binding_3"/>
    <property type="match status" value="1"/>
</dbReference>
<dbReference type="GO" id="GO:0050661">
    <property type="term" value="F:NADP binding"/>
    <property type="evidence" value="ECO:0007669"/>
    <property type="project" value="InterPro"/>
</dbReference>
<dbReference type="Gene3D" id="3.40.50.720">
    <property type="entry name" value="NAD(P)-binding Rossmann-like Domain"/>
    <property type="match status" value="1"/>
</dbReference>
<proteinExistence type="predicted"/>
<dbReference type="PANTHER" id="PTHR37850">
    <property type="entry name" value="STRU PROTEIN"/>
    <property type="match status" value="1"/>
</dbReference>
<dbReference type="InterPro" id="IPR005106">
    <property type="entry name" value="Asp/hSer_DH_NAD-bd"/>
</dbReference>
<dbReference type="AlphaFoldDB" id="A0A7V2F6C4"/>